<dbReference type="Gene3D" id="3.10.129.10">
    <property type="entry name" value="Hotdog Thioesterase"/>
    <property type="match status" value="1"/>
</dbReference>
<keyword evidence="2" id="KW-0378">Hydrolase</keyword>
<proteinExistence type="inferred from homology"/>
<dbReference type="STRING" id="316067.Geob_0192"/>
<evidence type="ECO:0000256" key="1">
    <source>
        <dbReference type="ARBA" id="ARBA00005953"/>
    </source>
</evidence>
<dbReference type="GO" id="GO:0047617">
    <property type="term" value="F:fatty acyl-CoA hydrolase activity"/>
    <property type="evidence" value="ECO:0007669"/>
    <property type="project" value="TreeGrafter"/>
</dbReference>
<name>B9M8N0_GEODF</name>
<reference evidence="3 4" key="1">
    <citation type="submission" date="2009-01" db="EMBL/GenBank/DDBJ databases">
        <title>Complete sequence of Geobacter sp. FRC-32.</title>
        <authorList>
            <consortium name="US DOE Joint Genome Institute"/>
            <person name="Lucas S."/>
            <person name="Copeland A."/>
            <person name="Lapidus A."/>
            <person name="Glavina del Rio T."/>
            <person name="Dalin E."/>
            <person name="Tice H."/>
            <person name="Bruce D."/>
            <person name="Goodwin L."/>
            <person name="Pitluck S."/>
            <person name="Saunders E."/>
            <person name="Brettin T."/>
            <person name="Detter J.C."/>
            <person name="Han C."/>
            <person name="Larimer F."/>
            <person name="Land M."/>
            <person name="Hauser L."/>
            <person name="Kyrpides N."/>
            <person name="Ovchinnikova G."/>
            <person name="Kostka J."/>
            <person name="Richardson P."/>
        </authorList>
    </citation>
    <scope>NUCLEOTIDE SEQUENCE [LARGE SCALE GENOMIC DNA]</scope>
    <source>
        <strain evidence="4">DSM 22248 / JCM 15807 / FRC-32</strain>
    </source>
</reference>
<dbReference type="Proteomes" id="UP000007721">
    <property type="component" value="Chromosome"/>
</dbReference>
<dbReference type="PANTHER" id="PTHR31793">
    <property type="entry name" value="4-HYDROXYBENZOYL-COA THIOESTERASE FAMILY MEMBER"/>
    <property type="match status" value="1"/>
</dbReference>
<gene>
    <name evidence="3" type="ordered locus">Geob_0192</name>
</gene>
<dbReference type="InterPro" id="IPR050563">
    <property type="entry name" value="4-hydroxybenzoyl-CoA_TE"/>
</dbReference>
<sequence>MNRPFRYYLRVRYAECDMQRVVFNARYGDYTAVAISEFMRAIGLRREFADGTYGIQWVKQTTEWKAPARFDDVIEASVRTTHVGTTSFTLATEFRLAGEDKLLATVESVLVLIDERTMEKSPLLERHRQALINGAPDTVVDHAGYLQR</sequence>
<dbReference type="KEGG" id="geo:Geob_0192"/>
<dbReference type="InterPro" id="IPR029069">
    <property type="entry name" value="HotDog_dom_sf"/>
</dbReference>
<protein>
    <submittedName>
        <fullName evidence="3">Acyl-CoA thioesterase</fullName>
    </submittedName>
</protein>
<organism evidence="3 4">
    <name type="scientific">Geotalea daltonii (strain DSM 22248 / JCM 15807 / FRC-32)</name>
    <name type="common">Geobacter daltonii</name>
    <dbReference type="NCBI Taxonomy" id="316067"/>
    <lineage>
        <taxon>Bacteria</taxon>
        <taxon>Pseudomonadati</taxon>
        <taxon>Thermodesulfobacteriota</taxon>
        <taxon>Desulfuromonadia</taxon>
        <taxon>Geobacterales</taxon>
        <taxon>Geobacteraceae</taxon>
        <taxon>Geotalea</taxon>
    </lineage>
</organism>
<dbReference type="OrthoDB" id="9799036at2"/>
<accession>B9M8N0</accession>
<dbReference type="HOGENOM" id="CLU_101141_5_0_7"/>
<dbReference type="EMBL" id="CP001390">
    <property type="protein sequence ID" value="ACM18565.1"/>
    <property type="molecule type" value="Genomic_DNA"/>
</dbReference>
<dbReference type="Pfam" id="PF13279">
    <property type="entry name" value="4HBT_2"/>
    <property type="match status" value="1"/>
</dbReference>
<dbReference type="AlphaFoldDB" id="B9M8N0"/>
<dbReference type="SUPFAM" id="SSF54637">
    <property type="entry name" value="Thioesterase/thiol ester dehydrase-isomerase"/>
    <property type="match status" value="1"/>
</dbReference>
<keyword evidence="4" id="KW-1185">Reference proteome</keyword>
<dbReference type="RefSeq" id="WP_012645294.1">
    <property type="nucleotide sequence ID" value="NC_011979.1"/>
</dbReference>
<evidence type="ECO:0000313" key="3">
    <source>
        <dbReference type="EMBL" id="ACM18565.1"/>
    </source>
</evidence>
<dbReference type="CDD" id="cd00586">
    <property type="entry name" value="4HBT"/>
    <property type="match status" value="1"/>
</dbReference>
<evidence type="ECO:0000256" key="2">
    <source>
        <dbReference type="ARBA" id="ARBA00022801"/>
    </source>
</evidence>
<comment type="similarity">
    <text evidence="1">Belongs to the 4-hydroxybenzoyl-CoA thioesterase family.</text>
</comment>
<evidence type="ECO:0000313" key="4">
    <source>
        <dbReference type="Proteomes" id="UP000007721"/>
    </source>
</evidence>
<dbReference type="PANTHER" id="PTHR31793:SF27">
    <property type="entry name" value="NOVEL THIOESTERASE SUPERFAMILY DOMAIN AND SAPOSIN A-TYPE DOMAIN CONTAINING PROTEIN (0610012H03RIK)"/>
    <property type="match status" value="1"/>
</dbReference>
<dbReference type="eggNOG" id="COG0824">
    <property type="taxonomic scope" value="Bacteria"/>
</dbReference>